<protein>
    <submittedName>
        <fullName evidence="1">Uncharacterized protein</fullName>
    </submittedName>
</protein>
<proteinExistence type="predicted"/>
<dbReference type="EMBL" id="MN740658">
    <property type="protein sequence ID" value="QHU06620.1"/>
    <property type="molecule type" value="Genomic_DNA"/>
</dbReference>
<evidence type="ECO:0000313" key="1">
    <source>
        <dbReference type="EMBL" id="QHU06620.1"/>
    </source>
</evidence>
<dbReference type="AlphaFoldDB" id="A0A6C0JPJ4"/>
<reference evidence="1" key="1">
    <citation type="journal article" date="2020" name="Nature">
        <title>Giant virus diversity and host interactions through global metagenomics.</title>
        <authorList>
            <person name="Schulz F."/>
            <person name="Roux S."/>
            <person name="Paez-Espino D."/>
            <person name="Jungbluth S."/>
            <person name="Walsh D.A."/>
            <person name="Denef V.J."/>
            <person name="McMahon K.D."/>
            <person name="Konstantinidis K.T."/>
            <person name="Eloe-Fadrosh E.A."/>
            <person name="Kyrpides N.C."/>
            <person name="Woyke T."/>
        </authorList>
    </citation>
    <scope>NUCLEOTIDE SEQUENCE</scope>
    <source>
        <strain evidence="1">GVMAG-S-1035315-10</strain>
    </source>
</reference>
<sequence length="127" mass="14055">METTYKITKIGEEPVKPVELPKLDGGKKKKTLKTFPRSILKTSKIKPVSDPARHPPLRKTMKKHTIRLLTDSGVSARRKTIKKKVDKMSDEAVRRKAVSAGISSGKGPIELIRKNVEGGMFSGFISS</sequence>
<organism evidence="1">
    <name type="scientific">viral metagenome</name>
    <dbReference type="NCBI Taxonomy" id="1070528"/>
    <lineage>
        <taxon>unclassified sequences</taxon>
        <taxon>metagenomes</taxon>
        <taxon>organismal metagenomes</taxon>
    </lineage>
</organism>
<name>A0A6C0JPJ4_9ZZZZ</name>
<accession>A0A6C0JPJ4</accession>